<gene>
    <name evidence="15" type="ORF">P171DRAFT_435347</name>
</gene>
<feature type="compositionally biased region" description="Polar residues" evidence="13">
    <location>
        <begin position="1406"/>
        <end position="1420"/>
    </location>
</feature>
<evidence type="ECO:0000256" key="11">
    <source>
        <dbReference type="ARBA" id="ARBA00032010"/>
    </source>
</evidence>
<dbReference type="Pfam" id="PF09497">
    <property type="entry name" value="Med12"/>
    <property type="match status" value="1"/>
</dbReference>
<dbReference type="InterPro" id="IPR001024">
    <property type="entry name" value="PLAT/LH2_dom"/>
</dbReference>
<organism evidence="15 16">
    <name type="scientific">Karstenula rhodostoma CBS 690.94</name>
    <dbReference type="NCBI Taxonomy" id="1392251"/>
    <lineage>
        <taxon>Eukaryota</taxon>
        <taxon>Fungi</taxon>
        <taxon>Dikarya</taxon>
        <taxon>Ascomycota</taxon>
        <taxon>Pezizomycotina</taxon>
        <taxon>Dothideomycetes</taxon>
        <taxon>Pleosporomycetidae</taxon>
        <taxon>Pleosporales</taxon>
        <taxon>Massarineae</taxon>
        <taxon>Didymosphaeriaceae</taxon>
        <taxon>Karstenula</taxon>
    </lineage>
</organism>
<dbReference type="Pfam" id="PF25326">
    <property type="entry name" value="ARM_SRB8"/>
    <property type="match status" value="1"/>
</dbReference>
<dbReference type="InterPro" id="IPR019035">
    <property type="entry name" value="Mediator_Med12"/>
</dbReference>
<keyword evidence="8" id="KW-0804">Transcription</keyword>
<feature type="region of interest" description="Disordered" evidence="13">
    <location>
        <begin position="1"/>
        <end position="78"/>
    </location>
</feature>
<evidence type="ECO:0000256" key="4">
    <source>
        <dbReference type="ARBA" id="ARBA00019622"/>
    </source>
</evidence>
<feature type="domain" description="PLAT" evidence="14">
    <location>
        <begin position="1541"/>
        <end position="1572"/>
    </location>
</feature>
<feature type="compositionally biased region" description="Low complexity" evidence="13">
    <location>
        <begin position="1421"/>
        <end position="1454"/>
    </location>
</feature>
<evidence type="ECO:0000313" key="15">
    <source>
        <dbReference type="EMBL" id="KAF2440556.1"/>
    </source>
</evidence>
<dbReference type="SMART" id="SM01281">
    <property type="entry name" value="Med12"/>
    <property type="match status" value="1"/>
</dbReference>
<feature type="compositionally biased region" description="Polar residues" evidence="13">
    <location>
        <begin position="1502"/>
        <end position="1523"/>
    </location>
</feature>
<feature type="region of interest" description="Disordered" evidence="13">
    <location>
        <begin position="1406"/>
        <end position="1535"/>
    </location>
</feature>
<proteinExistence type="inferred from homology"/>
<reference evidence="15" key="1">
    <citation type="journal article" date="2020" name="Stud. Mycol.">
        <title>101 Dothideomycetes genomes: a test case for predicting lifestyles and emergence of pathogens.</title>
        <authorList>
            <person name="Haridas S."/>
            <person name="Albert R."/>
            <person name="Binder M."/>
            <person name="Bloem J."/>
            <person name="Labutti K."/>
            <person name="Salamov A."/>
            <person name="Andreopoulos B."/>
            <person name="Baker S."/>
            <person name="Barry K."/>
            <person name="Bills G."/>
            <person name="Bluhm B."/>
            <person name="Cannon C."/>
            <person name="Castanera R."/>
            <person name="Culley D."/>
            <person name="Daum C."/>
            <person name="Ezra D."/>
            <person name="Gonzalez J."/>
            <person name="Henrissat B."/>
            <person name="Kuo A."/>
            <person name="Liang C."/>
            <person name="Lipzen A."/>
            <person name="Lutzoni F."/>
            <person name="Magnuson J."/>
            <person name="Mondo S."/>
            <person name="Nolan M."/>
            <person name="Ohm R."/>
            <person name="Pangilinan J."/>
            <person name="Park H.-J."/>
            <person name="Ramirez L."/>
            <person name="Alfaro M."/>
            <person name="Sun H."/>
            <person name="Tritt A."/>
            <person name="Yoshinaga Y."/>
            <person name="Zwiers L.-H."/>
            <person name="Turgeon B."/>
            <person name="Goodwin S."/>
            <person name="Spatafora J."/>
            <person name="Crous P."/>
            <person name="Grigoriev I."/>
        </authorList>
    </citation>
    <scope>NUCLEOTIDE SEQUENCE</scope>
    <source>
        <strain evidence="15">CBS 690.94</strain>
    </source>
</reference>
<evidence type="ECO:0000259" key="14">
    <source>
        <dbReference type="PROSITE" id="PS50095"/>
    </source>
</evidence>
<comment type="subcellular location">
    <subcellularLocation>
        <location evidence="1">Nucleus</location>
    </subcellularLocation>
</comment>
<feature type="compositionally biased region" description="Polar residues" evidence="13">
    <location>
        <begin position="1459"/>
        <end position="1478"/>
    </location>
</feature>
<sequence>MTSRPAQGAQDPVQHRGNAPATSSARRAAGQPGQETTVDHDRAAGEPPPKARPKGKPGPLDGIQTTAPEPMRAPPKGKPQLFFSVAAHSGFESSEPSPTTAALPVPPRPSLSMPAEALHQRRIFPGGSGVKADPTMTKVVNQDTPASAAVLPGGKAADLFPWTGNHPEDVLSEALVKGGISNKSQIMNETNTARPSLWANLKNKSGTSTLSTLFVAVLEKRQSCNRLLAPNTFKPPPRLTLRDSTRESWLHDLANPAVGLRRLSRTIPHGVTGKVLLDQCLNKNIPIPRALWLAKCVGINEMRAHKRKGQAGTITWVRGWTSSVEQFLDGVIATIGQQDWKIRITYALQLAAHLFKEHLMEEDHFMDWILKSLDSCTSERLFLWLLITCIPDFWTSIISFRRRGKRLAESLLNHAGKIYSSSGESRETSVLGLLESIIARVAVTKSACLLLPDDWERCREVLHVFAQRRAHTKISQVVPGLDQRNRDIMPSRSLGSSPSQRSFCTLYQLLDSVDYENNISVDELAYQCIDFFPDQDRLISAVLQWASSLYRQGLHRVYLVTRLLRKWNQVGIDVSEGILRYLPHVALDRSKDPELVFRVISELVRSRTFSLGRFLQWLIATGSMDSGRDPDAATAWQLRLLTEVPLSGLSEQVLNLRSTMLRGSIYLVDTEDDLILNTQDSILQQLTDFTLADPKALRRISLDIGRLSRTMCLEIAIWLRGQVAVMVETSDRAPMKESSIFMAGSVCTISSSCFEIVRHYLEQFKDLSILADVVGISATSFDSHILSASADTLCRHFKAFKAIGAFNPLSEKVAMRYTQIRAMRLPERNLLLSISALSHLTNVDSQLTQLLEYDLSRCDQRNSPAVCSPVSDTMIENITGSDPEDEIERILSSGNSMDQHTMNRVFKKVVSYLDQRSSQGSYPPEALSSWFCRLQCLEENTFHAIVVSWLQSVLVDHEPRILAVVLPPLVVSGCLSLSRFAQTTKDCMRRLQPNHPAESFRAAINGLDSILPGHELSDLLPHSNSYQFRTKQVAFCQKQDSGLLDLIKGAFELISAHPESCPGDSLPRVLSDGRLLGVLRHLAAVDFQSVSFLLDVSARITDGVSQAGIKSLLDRVMDPFNALDLSKLSHEEQATAIFRYADQLSLSFCQLKLQDLFISVSTTGQPIESLPVAFIKFLKSTLEFDHSYMLDLVSGLDTNLKDLIRGHAEEEILTFSAFLCDVTLDDKEGNCLDELPFVHRLLDVICATATSNAREAQSSLLAPLVERLKGIAELLHQMDYRLMKRDQQTTIENNLLPSDLCSWLNALLRLIVCQSPVLILKANHQHQAALMWNLRNLLTHPHLQGFPSTTQYIFDVSVLLSDSISEEVRKNLVSSTNTKASYDSRCAFIFGWDPQEDGWLGLTRSLQRASSPQRQTQASNPAQPQMQGQQQYGVGVAQSRRPSNTQQQPQNQMQGRYPQHQQPHNMLSQQLQRMGSSGQNSSASQLQQMQQMQAMAQQRQSTISPQLQRTPSMQSQPAKTTKASGVKQERVDTKPVPYKLSRWEVLPESGSNVGGGGNETAISLSLFGARKA</sequence>
<evidence type="ECO:0000256" key="12">
    <source>
        <dbReference type="PROSITE-ProRule" id="PRU00152"/>
    </source>
</evidence>
<dbReference type="GO" id="GO:0003712">
    <property type="term" value="F:transcription coregulator activity"/>
    <property type="evidence" value="ECO:0007669"/>
    <property type="project" value="InterPro"/>
</dbReference>
<comment type="caution">
    <text evidence="12">Lacks conserved residue(s) required for the propagation of feature annotation.</text>
</comment>
<keyword evidence="16" id="KW-1185">Reference proteome</keyword>
<evidence type="ECO:0000256" key="10">
    <source>
        <dbReference type="ARBA" id="ARBA00025661"/>
    </source>
</evidence>
<evidence type="ECO:0000256" key="13">
    <source>
        <dbReference type="SAM" id="MobiDB-lite"/>
    </source>
</evidence>
<dbReference type="Proteomes" id="UP000799764">
    <property type="component" value="Unassembled WGS sequence"/>
</dbReference>
<keyword evidence="6" id="KW-0805">Transcription regulation</keyword>
<feature type="compositionally biased region" description="Low complexity" evidence="13">
    <location>
        <begin position="1479"/>
        <end position="1501"/>
    </location>
</feature>
<comment type="caution">
    <text evidence="15">The sequence shown here is derived from an EMBL/GenBank/DDBJ whole genome shotgun (WGS) entry which is preliminary data.</text>
</comment>
<evidence type="ECO:0000256" key="7">
    <source>
        <dbReference type="ARBA" id="ARBA00023159"/>
    </source>
</evidence>
<dbReference type="InterPro" id="IPR057344">
    <property type="entry name" value="ARM_SRB8"/>
</dbReference>
<dbReference type="EMBL" id="MU001507">
    <property type="protein sequence ID" value="KAF2440556.1"/>
    <property type="molecule type" value="Genomic_DNA"/>
</dbReference>
<dbReference type="PROSITE" id="PS50095">
    <property type="entry name" value="PLAT"/>
    <property type="match status" value="1"/>
</dbReference>
<comment type="subunit">
    <text evidence="3">Component of the SRB8-11 complex, which itself associates with the Mediator complex.</text>
</comment>
<dbReference type="PANTHER" id="PTHR46567:SF1">
    <property type="entry name" value="MEDIATOR OF RNA POLYMERASE II TRANSCRIPTION SUBUNIT 12"/>
    <property type="match status" value="1"/>
</dbReference>
<evidence type="ECO:0000256" key="3">
    <source>
        <dbReference type="ARBA" id="ARBA00011629"/>
    </source>
</evidence>
<evidence type="ECO:0000256" key="8">
    <source>
        <dbReference type="ARBA" id="ARBA00023163"/>
    </source>
</evidence>
<dbReference type="PANTHER" id="PTHR46567">
    <property type="entry name" value="MEDIATOR OF RNA POLYMERASE II TRANSCRIPTION SUBUNIT 12"/>
    <property type="match status" value="1"/>
</dbReference>
<evidence type="ECO:0000256" key="5">
    <source>
        <dbReference type="ARBA" id="ARBA00022491"/>
    </source>
</evidence>
<keyword evidence="9" id="KW-0539">Nucleus</keyword>
<comment type="similarity">
    <text evidence="2">Belongs to the Mediator complex subunit 12 family.</text>
</comment>
<evidence type="ECO:0000313" key="16">
    <source>
        <dbReference type="Proteomes" id="UP000799764"/>
    </source>
</evidence>
<evidence type="ECO:0000256" key="1">
    <source>
        <dbReference type="ARBA" id="ARBA00004123"/>
    </source>
</evidence>
<name>A0A9P4U863_9PLEO</name>
<keyword evidence="5" id="KW-0678">Repressor</keyword>
<evidence type="ECO:0000256" key="6">
    <source>
        <dbReference type="ARBA" id="ARBA00023015"/>
    </source>
</evidence>
<evidence type="ECO:0000256" key="2">
    <source>
        <dbReference type="ARBA" id="ARBA00010289"/>
    </source>
</evidence>
<protein>
    <recommendedName>
        <fullName evidence="4">Mediator of RNA polymerase II transcription subunit 12</fullName>
    </recommendedName>
    <alternativeName>
        <fullName evidence="11">Mediator complex subunit 12</fullName>
    </alternativeName>
</protein>
<dbReference type="OrthoDB" id="20828at2759"/>
<accession>A0A9P4U863</accession>
<dbReference type="GO" id="GO:0006357">
    <property type="term" value="P:regulation of transcription by RNA polymerase II"/>
    <property type="evidence" value="ECO:0007669"/>
    <property type="project" value="InterPro"/>
</dbReference>
<evidence type="ECO:0000256" key="9">
    <source>
        <dbReference type="ARBA" id="ARBA00023242"/>
    </source>
</evidence>
<keyword evidence="7" id="KW-0010">Activator</keyword>
<dbReference type="GO" id="GO:0016592">
    <property type="term" value="C:mediator complex"/>
    <property type="evidence" value="ECO:0007669"/>
    <property type="project" value="InterPro"/>
</dbReference>
<comment type="function">
    <text evidence="10">Component of the SRB8-11 complex. The SRB8-11 complex is a regulatory module of the Mediator complex which is itself involved in regulation of basal and activated RNA polymerase II-dependent transcription. The SRB8-11 complex may be involved in the transcriptional repression of a subset of genes regulated by Mediator. It may inhibit the association of the Mediator complex with RNA polymerase II to form the holoenzyme complex.</text>
</comment>